<feature type="region of interest" description="Disordered" evidence="1">
    <location>
        <begin position="336"/>
        <end position="355"/>
    </location>
</feature>
<reference evidence="2 3" key="1">
    <citation type="submission" date="2016-03" db="EMBL/GenBank/DDBJ databases">
        <title>Comparative genomics of Pseudogymnoascus destructans, the fungus causing white-nose syndrome of bats.</title>
        <authorList>
            <person name="Palmer J.M."/>
            <person name="Drees K.P."/>
            <person name="Foster J.T."/>
            <person name="Lindner D.L."/>
        </authorList>
    </citation>
    <scope>NUCLEOTIDE SEQUENCE [LARGE SCALE GENOMIC DNA]</scope>
    <source>
        <strain evidence="2 3">UAMH 10579</strain>
    </source>
</reference>
<dbReference type="GO" id="GO:0019171">
    <property type="term" value="F:(3R)-hydroxyacyl-[acyl-carrier-protein] dehydratase activity"/>
    <property type="evidence" value="ECO:0007669"/>
    <property type="project" value="TreeGrafter"/>
</dbReference>
<dbReference type="AlphaFoldDB" id="A0A1B8GT12"/>
<dbReference type="PANTHER" id="PTHR28152:SF1">
    <property type="entry name" value="HYDROXYACYL-THIOESTER DEHYDRATASE TYPE 2, MITOCHONDRIAL"/>
    <property type="match status" value="1"/>
</dbReference>
<evidence type="ECO:0000256" key="1">
    <source>
        <dbReference type="SAM" id="MobiDB-lite"/>
    </source>
</evidence>
<dbReference type="SUPFAM" id="SSF54637">
    <property type="entry name" value="Thioesterase/thiol ester dehydrase-isomerase"/>
    <property type="match status" value="1"/>
</dbReference>
<accession>A0A1B8GT12</accession>
<dbReference type="GeneID" id="28835684"/>
<dbReference type="InterPro" id="IPR029069">
    <property type="entry name" value="HotDog_dom_sf"/>
</dbReference>
<proteinExistence type="predicted"/>
<sequence>MASWPKRPGVIKAYHRAIRPLHAISDSGEHARHSGVCQRLKSRASNSIYDKLRHDKSSPYALLEITLAKFLPDSVNRTLPKASTGAWQLPAGYHLVFFPPPTANLLADGTDDMHFPGKPWVRRMWAGGSIEFRTDARRRYLTSKHRQDDALRCNEQITDAVVKGSVGNEKVWVDITRAIGPTRAYRKLNLSAAEAVDKAAIIESRNLVFMPAKTPEEAIDDVSKPTRIIKPTIKPDFSVSIVPDANLLFRFSALTFNAHRIHLDREYARTVEGFRNLVVHGPLSILLMLKVLSSQMRGLETGIPQMVKCITYKNLTPLFADEKMTICVRRQPQASAASTEVDATETPIEADSKQATADSGITKWDVWIENADGGYAVKGTAETVTAGYVSPTDPKRLVRLVKG</sequence>
<evidence type="ECO:0000313" key="2">
    <source>
        <dbReference type="EMBL" id="OBT98966.2"/>
    </source>
</evidence>
<keyword evidence="3" id="KW-1185">Reference proteome</keyword>
<gene>
    <name evidence="2" type="ORF">VE01_02298</name>
</gene>
<dbReference type="GO" id="GO:0005739">
    <property type="term" value="C:mitochondrion"/>
    <property type="evidence" value="ECO:0007669"/>
    <property type="project" value="TreeGrafter"/>
</dbReference>
<organism evidence="2 3">
    <name type="scientific">Pseudogymnoascus verrucosus</name>
    <dbReference type="NCBI Taxonomy" id="342668"/>
    <lineage>
        <taxon>Eukaryota</taxon>
        <taxon>Fungi</taxon>
        <taxon>Dikarya</taxon>
        <taxon>Ascomycota</taxon>
        <taxon>Pezizomycotina</taxon>
        <taxon>Leotiomycetes</taxon>
        <taxon>Thelebolales</taxon>
        <taxon>Thelebolaceae</taxon>
        <taxon>Pseudogymnoascus</taxon>
    </lineage>
</organism>
<dbReference type="RefSeq" id="XP_059319895.1">
    <property type="nucleotide sequence ID" value="XM_059463430.1"/>
</dbReference>
<dbReference type="Gene3D" id="3.10.129.10">
    <property type="entry name" value="Hotdog Thioesterase"/>
    <property type="match status" value="1"/>
</dbReference>
<dbReference type="EMBL" id="KV460214">
    <property type="protein sequence ID" value="OBT98966.2"/>
    <property type="molecule type" value="Genomic_DNA"/>
</dbReference>
<name>A0A1B8GT12_9PEZI</name>
<protein>
    <recommendedName>
        <fullName evidence="4">MaoC-like domain-containing protein</fullName>
    </recommendedName>
</protein>
<dbReference type="Proteomes" id="UP000091956">
    <property type="component" value="Unassembled WGS sequence"/>
</dbReference>
<dbReference type="InterPro" id="IPR052741">
    <property type="entry name" value="Mitochondrial_HTD2"/>
</dbReference>
<dbReference type="STRING" id="342668.A0A1B8GT12"/>
<dbReference type="PANTHER" id="PTHR28152">
    <property type="entry name" value="HYDROXYACYL-THIOESTER DEHYDRATASE TYPE 2, MITOCHONDRIAL"/>
    <property type="match status" value="1"/>
</dbReference>
<evidence type="ECO:0000313" key="3">
    <source>
        <dbReference type="Proteomes" id="UP000091956"/>
    </source>
</evidence>
<reference evidence="3" key="2">
    <citation type="journal article" date="2018" name="Nat. Commun.">
        <title>Extreme sensitivity to ultraviolet light in the fungal pathogen causing white-nose syndrome of bats.</title>
        <authorList>
            <person name="Palmer J.M."/>
            <person name="Drees K.P."/>
            <person name="Foster J.T."/>
            <person name="Lindner D.L."/>
        </authorList>
    </citation>
    <scope>NUCLEOTIDE SEQUENCE [LARGE SCALE GENOMIC DNA]</scope>
    <source>
        <strain evidence="3">UAMH 10579</strain>
    </source>
</reference>
<evidence type="ECO:0008006" key="4">
    <source>
        <dbReference type="Google" id="ProtNLM"/>
    </source>
</evidence>